<organism evidence="2 3">
    <name type="scientific">Plectus sambesii</name>
    <dbReference type="NCBI Taxonomy" id="2011161"/>
    <lineage>
        <taxon>Eukaryota</taxon>
        <taxon>Metazoa</taxon>
        <taxon>Ecdysozoa</taxon>
        <taxon>Nematoda</taxon>
        <taxon>Chromadorea</taxon>
        <taxon>Plectida</taxon>
        <taxon>Plectina</taxon>
        <taxon>Plectoidea</taxon>
        <taxon>Plectidae</taxon>
        <taxon>Plectus</taxon>
    </lineage>
</organism>
<protein>
    <submittedName>
        <fullName evidence="3">Uncharacterized protein</fullName>
    </submittedName>
</protein>
<reference evidence="3" key="1">
    <citation type="submission" date="2022-11" db="UniProtKB">
        <authorList>
            <consortium name="WormBaseParasite"/>
        </authorList>
    </citation>
    <scope>IDENTIFICATION</scope>
</reference>
<evidence type="ECO:0000313" key="3">
    <source>
        <dbReference type="WBParaSite" id="PSAMB.scaffold1330size32858.g12608.t1"/>
    </source>
</evidence>
<proteinExistence type="predicted"/>
<keyword evidence="2" id="KW-1185">Reference proteome</keyword>
<evidence type="ECO:0000256" key="1">
    <source>
        <dbReference type="SAM" id="MobiDB-lite"/>
    </source>
</evidence>
<feature type="region of interest" description="Disordered" evidence="1">
    <location>
        <begin position="197"/>
        <end position="218"/>
    </location>
</feature>
<dbReference type="WBParaSite" id="PSAMB.scaffold1330size32858.g12608.t1">
    <property type="protein sequence ID" value="PSAMB.scaffold1330size32858.g12608.t1"/>
    <property type="gene ID" value="PSAMB.scaffold1330size32858.g12608"/>
</dbReference>
<dbReference type="Proteomes" id="UP000887566">
    <property type="component" value="Unplaced"/>
</dbReference>
<feature type="compositionally biased region" description="Basic and acidic residues" evidence="1">
    <location>
        <begin position="209"/>
        <end position="218"/>
    </location>
</feature>
<feature type="region of interest" description="Disordered" evidence="1">
    <location>
        <begin position="34"/>
        <end position="121"/>
    </location>
</feature>
<sequence>MDIANATSLKRKNRSMATNYDCSRMLRFRAATETPIHADQGDGGPARVHASKRSQRTSVSSLTLRLSHESNSTTTDVEEMCAETNSDGVVSNNDDDYDNDGGDRRRGSGGHTRPTRRADAARAVCEGSGAGRAMAAETSAASIFTRSLFAHAGSSEFHQSAVRFGRYDRATAARLSAALQLLLLISGAVLDHCTRRRRAQGTPQTPTARPDRRSAGRRAAVAERQWRRWLAVHGGTWRSFVEPLRDNGAHARDICVRSRPHLPFAPNARRQRK</sequence>
<feature type="compositionally biased region" description="Low complexity" evidence="1">
    <location>
        <begin position="56"/>
        <end position="65"/>
    </location>
</feature>
<name>A0A914UX60_9BILA</name>
<dbReference type="AlphaFoldDB" id="A0A914UX60"/>
<evidence type="ECO:0000313" key="2">
    <source>
        <dbReference type="Proteomes" id="UP000887566"/>
    </source>
</evidence>
<accession>A0A914UX60</accession>